<evidence type="ECO:0008006" key="3">
    <source>
        <dbReference type="Google" id="ProtNLM"/>
    </source>
</evidence>
<proteinExistence type="predicted"/>
<accession>A0A6A3UG53</accession>
<dbReference type="SUPFAM" id="SSF54001">
    <property type="entry name" value="Cysteine proteinases"/>
    <property type="match status" value="1"/>
</dbReference>
<evidence type="ECO:0000313" key="1">
    <source>
        <dbReference type="EMBL" id="KAE9149621.1"/>
    </source>
</evidence>
<evidence type="ECO:0000313" key="2">
    <source>
        <dbReference type="Proteomes" id="UP000440732"/>
    </source>
</evidence>
<comment type="caution">
    <text evidence="1">The sequence shown here is derived from an EMBL/GenBank/DDBJ whole genome shotgun (WGS) entry which is preliminary data.</text>
</comment>
<dbReference type="InterPro" id="IPR038765">
    <property type="entry name" value="Papain-like_cys_pep_sf"/>
</dbReference>
<organism evidence="1 2">
    <name type="scientific">Phytophthora fragariae</name>
    <dbReference type="NCBI Taxonomy" id="53985"/>
    <lineage>
        <taxon>Eukaryota</taxon>
        <taxon>Sar</taxon>
        <taxon>Stramenopiles</taxon>
        <taxon>Oomycota</taxon>
        <taxon>Peronosporomycetes</taxon>
        <taxon>Peronosporales</taxon>
        <taxon>Peronosporaceae</taxon>
        <taxon>Phytophthora</taxon>
    </lineage>
</organism>
<dbReference type="Proteomes" id="UP000440732">
    <property type="component" value="Unassembled WGS sequence"/>
</dbReference>
<reference evidence="1 2" key="1">
    <citation type="submission" date="2018-08" db="EMBL/GenBank/DDBJ databases">
        <title>Genomic investigation of the strawberry pathogen Phytophthora fragariae indicates pathogenicity is determined by transcriptional variation in three key races.</title>
        <authorList>
            <person name="Adams T.M."/>
            <person name="Armitage A.D."/>
            <person name="Sobczyk M.K."/>
            <person name="Bates H.J."/>
            <person name="Dunwell J.M."/>
            <person name="Nellist C.F."/>
            <person name="Harrison R.J."/>
        </authorList>
    </citation>
    <scope>NUCLEOTIDE SEQUENCE [LARGE SCALE GENOMIC DNA]</scope>
    <source>
        <strain evidence="1 2">NOV-5</strain>
    </source>
</reference>
<protein>
    <recommendedName>
        <fullName evidence="3">Ubiquitin-like protease family profile domain-containing protein</fullName>
    </recommendedName>
</protein>
<name>A0A6A3UG53_9STRA</name>
<dbReference type="EMBL" id="QXGA01000229">
    <property type="protein sequence ID" value="KAE9149621.1"/>
    <property type="molecule type" value="Genomic_DNA"/>
</dbReference>
<dbReference type="AlphaFoldDB" id="A0A6A3UG53"/>
<sequence>MSGGLSHNLRAKRSNQNLLAEVAGEFVVKSLCQFSIVSIHSPLQKDTDNCGLFVCLYFWRRVFKEAGNDYSEMMLTRRRWDTLRMVVNFTDSCSSAIKKKTK</sequence>
<gene>
    <name evidence="1" type="ORF">PF006_g5896</name>
</gene>